<organism evidence="4 5">
    <name type="scientific">Dielma fastidiosa</name>
    <dbReference type="NCBI Taxonomy" id="1034346"/>
    <lineage>
        <taxon>Bacteria</taxon>
        <taxon>Bacillati</taxon>
        <taxon>Bacillota</taxon>
        <taxon>Erysipelotrichia</taxon>
        <taxon>Erysipelotrichales</taxon>
        <taxon>Erysipelotrichaceae</taxon>
        <taxon>Dielma</taxon>
    </lineage>
</organism>
<gene>
    <name evidence="4" type="ORF">DES51_10414</name>
</gene>
<evidence type="ECO:0000313" key="4">
    <source>
        <dbReference type="EMBL" id="PXX80012.1"/>
    </source>
</evidence>
<dbReference type="EMBL" id="QJKH01000004">
    <property type="protein sequence ID" value="PXX80012.1"/>
    <property type="molecule type" value="Genomic_DNA"/>
</dbReference>
<evidence type="ECO:0000256" key="2">
    <source>
        <dbReference type="ARBA" id="ARBA00022801"/>
    </source>
</evidence>
<dbReference type="SUPFAM" id="SSF53649">
    <property type="entry name" value="Alkaline phosphatase-like"/>
    <property type="match status" value="1"/>
</dbReference>
<dbReference type="Proteomes" id="UP000247612">
    <property type="component" value="Unassembled WGS sequence"/>
</dbReference>
<sequence length="494" mass="58260">MRTIIVFYDSLNKRFLPPYNPDCDTIAPNFERLAQKAITFDNSYVGSMPCIPARRELHTGRHNFLHREWGPLEPFDDSMPEILKKHGVYTHLISDHLHYWEDGGCNFHARYSSWEVVRGQEGDHWKAEIKDPQIPEVVFVPKKQTGEGVSGLWRYDWINRKYIIEEKDFPQTQVFDRGCEFIEKNQDQDNWLLDIETFDPHEPFYVPQEYLDLYPEDYDGKHFDWPRGQVDQSEAEVNHCRRQYKALVSMCDKNLGRVLDMMDRYNMWEDTMLIVGTDHGFLLGEHGWWGKNQMPYYNEVANNPLFIWDPRCKKQGEHRQSLVQLIDWAPTILNFHGLEVPKDMQGYDLSKVIEKDEKVRDTAIYGVFSGHVNITDGQYSYMRAAVKGRENEVYNYTLVPQHMTERFKVKELQDVELREPFTFTKGCSVLKIKAKENYKVSQFGNLLFDLKDDPEQLKPIRDAEAEKRLIAAMIAKMRENDAPEEQFYRLGLTD</sequence>
<dbReference type="Pfam" id="PF00884">
    <property type="entry name" value="Sulfatase"/>
    <property type="match status" value="1"/>
</dbReference>
<feature type="domain" description="Sulfatase N-terminal" evidence="3">
    <location>
        <begin position="4"/>
        <end position="334"/>
    </location>
</feature>
<dbReference type="GO" id="GO:0005737">
    <property type="term" value="C:cytoplasm"/>
    <property type="evidence" value="ECO:0007669"/>
    <property type="project" value="TreeGrafter"/>
</dbReference>
<protein>
    <submittedName>
        <fullName evidence="4">Arylsulfatase A-like enzyme</fullName>
    </submittedName>
</protein>
<dbReference type="CDD" id="cd16148">
    <property type="entry name" value="sulfatase_like"/>
    <property type="match status" value="1"/>
</dbReference>
<evidence type="ECO:0000256" key="1">
    <source>
        <dbReference type="ARBA" id="ARBA00022723"/>
    </source>
</evidence>
<keyword evidence="5" id="KW-1185">Reference proteome</keyword>
<proteinExistence type="predicted"/>
<dbReference type="RefSeq" id="WP_022937811.1">
    <property type="nucleotide sequence ID" value="NZ_CABKRQ010000004.1"/>
</dbReference>
<dbReference type="GO" id="GO:0046872">
    <property type="term" value="F:metal ion binding"/>
    <property type="evidence" value="ECO:0007669"/>
    <property type="project" value="UniProtKB-KW"/>
</dbReference>
<dbReference type="GO" id="GO:0004423">
    <property type="term" value="F:iduronate-2-sulfatase activity"/>
    <property type="evidence" value="ECO:0007669"/>
    <property type="project" value="TreeGrafter"/>
</dbReference>
<dbReference type="PANTHER" id="PTHR45953">
    <property type="entry name" value="IDURONATE 2-SULFATASE"/>
    <property type="match status" value="1"/>
</dbReference>
<comment type="caution">
    <text evidence="4">The sequence shown here is derived from an EMBL/GenBank/DDBJ whole genome shotgun (WGS) entry which is preliminary data.</text>
</comment>
<dbReference type="OrthoDB" id="279611at2"/>
<dbReference type="PANTHER" id="PTHR45953:SF1">
    <property type="entry name" value="IDURONATE 2-SULFATASE"/>
    <property type="match status" value="1"/>
</dbReference>
<dbReference type="InterPro" id="IPR000917">
    <property type="entry name" value="Sulfatase_N"/>
</dbReference>
<dbReference type="AlphaFoldDB" id="A0A318KTQ3"/>
<dbReference type="STRING" id="1034346.GCA_000313565_01508"/>
<evidence type="ECO:0000313" key="5">
    <source>
        <dbReference type="Proteomes" id="UP000247612"/>
    </source>
</evidence>
<accession>A0A318KTQ3</accession>
<reference evidence="4 5" key="1">
    <citation type="submission" date="2018-05" db="EMBL/GenBank/DDBJ databases">
        <title>Genomic Encyclopedia of Type Strains, Phase IV (KMG-IV): sequencing the most valuable type-strain genomes for metagenomic binning, comparative biology and taxonomic classification.</title>
        <authorList>
            <person name="Goeker M."/>
        </authorList>
    </citation>
    <scope>NUCLEOTIDE SEQUENCE [LARGE SCALE GENOMIC DNA]</scope>
    <source>
        <strain evidence="4 5">JC118</strain>
    </source>
</reference>
<keyword evidence="1" id="KW-0479">Metal-binding</keyword>
<name>A0A318KTQ3_9FIRM</name>
<evidence type="ECO:0000259" key="3">
    <source>
        <dbReference type="Pfam" id="PF00884"/>
    </source>
</evidence>
<keyword evidence="2" id="KW-0378">Hydrolase</keyword>
<dbReference type="InterPro" id="IPR017850">
    <property type="entry name" value="Alkaline_phosphatase_core_sf"/>
</dbReference>
<dbReference type="Gene3D" id="3.40.720.10">
    <property type="entry name" value="Alkaline Phosphatase, subunit A"/>
    <property type="match status" value="1"/>
</dbReference>